<dbReference type="OrthoDB" id="1711508at2759"/>
<protein>
    <recommendedName>
        <fullName evidence="2">FCP1 homology domain-containing protein</fullName>
    </recommendedName>
</protein>
<dbReference type="GeneID" id="66076473"/>
<keyword evidence="4" id="KW-1185">Reference proteome</keyword>
<feature type="region of interest" description="Disordered" evidence="1">
    <location>
        <begin position="173"/>
        <end position="204"/>
    </location>
</feature>
<organism evidence="3 4">
    <name type="scientific">Marasmius oreades</name>
    <name type="common">fairy-ring Marasmius</name>
    <dbReference type="NCBI Taxonomy" id="181124"/>
    <lineage>
        <taxon>Eukaryota</taxon>
        <taxon>Fungi</taxon>
        <taxon>Dikarya</taxon>
        <taxon>Basidiomycota</taxon>
        <taxon>Agaricomycotina</taxon>
        <taxon>Agaricomycetes</taxon>
        <taxon>Agaricomycetidae</taxon>
        <taxon>Agaricales</taxon>
        <taxon>Marasmiineae</taxon>
        <taxon>Marasmiaceae</taxon>
        <taxon>Marasmius</taxon>
    </lineage>
</organism>
<dbReference type="InterPro" id="IPR036412">
    <property type="entry name" value="HAD-like_sf"/>
</dbReference>
<sequence length="654" mass="72294">MSEDPYHDAYSDGPYTNITPAIKAIELDPYSDEYTHTPEGLEDITYYPAPSPAPRTPTIPNSPSEDYLKLSQTQSTKLEDPMKSRKLLILDLNGTLLFRAPHARNRDNKTDDVYAQFPPGPRPLRAVNPRPYMSSFREYVFHPSTRRWLDTMVWSSAQPHNVKDMVERCFGEDSVEEEDVSGRGRSRGRNRGRGGGSGVSPGIEVDEFGREKRGKLVAVWARDRMGLDTENYFKKTQTTKDLTKPWNHWRHHSAESTLLLDDSPLKAKLQPYNHLCVPEYTQTLRNWDLGLEPDVLRIAGREDDKVQGTDAAEARELPMSNPLPITETTGTVSNEETIEKGSLKRKRFDSQPFDHILLAVIGILDALKHQSNVSSWIRDGGIWADDPKGSEGEEDGVDEDDGGLNLLYLATSPDLGGESVVDPNMRERLGPKARWRTNKNSKRRKIAEDAGDGVDEAKSTVDKKPCRKGKSERAAEREEKGIDESPEVLDGNESDASGTTSKNDEETAGTSNSNSTTTLTDAGSGDSVAPLSLASTSSLKKPSTLTYTESIGTFEPITTFIDTHTNTTGSGSSSSANDASQSSEDSLNIPGLTLPFGRSPQDAIPVENDTTLSLPTLSPMMWYQDKESRKYWVNRGQKALQELGIECIPGVVRS</sequence>
<dbReference type="EMBL" id="CM032184">
    <property type="protein sequence ID" value="KAG7093746.1"/>
    <property type="molecule type" value="Genomic_DNA"/>
</dbReference>
<feature type="region of interest" description="Disordered" evidence="1">
    <location>
        <begin position="378"/>
        <end position="541"/>
    </location>
</feature>
<feature type="compositionally biased region" description="Low complexity" evidence="1">
    <location>
        <begin position="529"/>
        <end position="541"/>
    </location>
</feature>
<dbReference type="AlphaFoldDB" id="A0A9P7S1J7"/>
<feature type="region of interest" description="Disordered" evidence="1">
    <location>
        <begin position="109"/>
        <end position="128"/>
    </location>
</feature>
<feature type="region of interest" description="Disordered" evidence="1">
    <location>
        <begin position="46"/>
        <end position="66"/>
    </location>
</feature>
<dbReference type="InterPro" id="IPR004274">
    <property type="entry name" value="FCP1_dom"/>
</dbReference>
<dbReference type="KEGG" id="more:E1B28_007397"/>
<dbReference type="Gene3D" id="3.40.50.1000">
    <property type="entry name" value="HAD superfamily/HAD-like"/>
    <property type="match status" value="1"/>
</dbReference>
<evidence type="ECO:0000259" key="2">
    <source>
        <dbReference type="PROSITE" id="PS50969"/>
    </source>
</evidence>
<dbReference type="Proteomes" id="UP001049176">
    <property type="component" value="Chromosome 4"/>
</dbReference>
<reference evidence="3" key="1">
    <citation type="journal article" date="2021" name="Genome Biol. Evol.">
        <title>The assembled and annotated genome of the fairy-ring fungus Marasmius oreades.</title>
        <authorList>
            <person name="Hiltunen M."/>
            <person name="Ament-Velasquez S.L."/>
            <person name="Johannesson H."/>
        </authorList>
    </citation>
    <scope>NUCLEOTIDE SEQUENCE</scope>
    <source>
        <strain evidence="3">03SP1</strain>
    </source>
</reference>
<dbReference type="InterPro" id="IPR023214">
    <property type="entry name" value="HAD_sf"/>
</dbReference>
<comment type="caution">
    <text evidence="3">The sequence shown here is derived from an EMBL/GenBank/DDBJ whole genome shotgun (WGS) entry which is preliminary data.</text>
</comment>
<dbReference type="PANTHER" id="PTHR12210">
    <property type="entry name" value="DULLARD PROTEIN PHOSPHATASE"/>
    <property type="match status" value="1"/>
</dbReference>
<feature type="compositionally biased region" description="Basic and acidic residues" evidence="1">
    <location>
        <begin position="455"/>
        <end position="483"/>
    </location>
</feature>
<feature type="compositionally biased region" description="Basic residues" evidence="1">
    <location>
        <begin position="431"/>
        <end position="445"/>
    </location>
</feature>
<feature type="compositionally biased region" description="Acidic residues" evidence="1">
    <location>
        <begin position="392"/>
        <end position="402"/>
    </location>
</feature>
<feature type="domain" description="FCP1 homology" evidence="2">
    <location>
        <begin position="81"/>
        <end position="302"/>
    </location>
</feature>
<dbReference type="PROSITE" id="PS50969">
    <property type="entry name" value="FCP1"/>
    <property type="match status" value="1"/>
</dbReference>
<gene>
    <name evidence="3" type="ORF">E1B28_007397</name>
</gene>
<dbReference type="InterPro" id="IPR050365">
    <property type="entry name" value="TIM50"/>
</dbReference>
<feature type="compositionally biased region" description="Acidic residues" evidence="1">
    <location>
        <begin position="484"/>
        <end position="493"/>
    </location>
</feature>
<dbReference type="SMART" id="SM00577">
    <property type="entry name" value="CPDc"/>
    <property type="match status" value="1"/>
</dbReference>
<proteinExistence type="predicted"/>
<dbReference type="Pfam" id="PF03031">
    <property type="entry name" value="NIF"/>
    <property type="match status" value="1"/>
</dbReference>
<dbReference type="SUPFAM" id="SSF56784">
    <property type="entry name" value="HAD-like"/>
    <property type="match status" value="1"/>
</dbReference>
<evidence type="ECO:0000313" key="4">
    <source>
        <dbReference type="Proteomes" id="UP001049176"/>
    </source>
</evidence>
<accession>A0A9P7S1J7</accession>
<name>A0A9P7S1J7_9AGAR</name>
<evidence type="ECO:0000256" key="1">
    <source>
        <dbReference type="SAM" id="MobiDB-lite"/>
    </source>
</evidence>
<evidence type="ECO:0000313" key="3">
    <source>
        <dbReference type="EMBL" id="KAG7093746.1"/>
    </source>
</evidence>
<dbReference type="RefSeq" id="XP_043010216.1">
    <property type="nucleotide sequence ID" value="XM_043152130.1"/>
</dbReference>
<feature type="compositionally biased region" description="Low complexity" evidence="1">
    <location>
        <begin position="561"/>
        <end position="586"/>
    </location>
</feature>
<feature type="region of interest" description="Disordered" evidence="1">
    <location>
        <begin position="561"/>
        <end position="603"/>
    </location>
</feature>
<feature type="compositionally biased region" description="Low complexity" evidence="1">
    <location>
        <begin position="510"/>
        <end position="520"/>
    </location>
</feature>